<evidence type="ECO:0000259" key="5">
    <source>
        <dbReference type="Pfam" id="PF04073"/>
    </source>
</evidence>
<organism evidence="6 7">
    <name type="scientific">Aliivibrio sifiae</name>
    <dbReference type="NCBI Taxonomy" id="566293"/>
    <lineage>
        <taxon>Bacteria</taxon>
        <taxon>Pseudomonadati</taxon>
        <taxon>Pseudomonadota</taxon>
        <taxon>Gammaproteobacteria</taxon>
        <taxon>Vibrionales</taxon>
        <taxon>Vibrionaceae</taxon>
        <taxon>Aliivibrio</taxon>
    </lineage>
</organism>
<dbReference type="RefSeq" id="WP_105055165.1">
    <property type="nucleotide sequence ID" value="NZ_CAWNRT010000001.1"/>
</dbReference>
<dbReference type="GO" id="GO:0002161">
    <property type="term" value="F:aminoacyl-tRNA deacylase activity"/>
    <property type="evidence" value="ECO:0007669"/>
    <property type="project" value="InterPro"/>
</dbReference>
<comment type="similarity">
    <text evidence="1 4">Belongs to the prolyl-tRNA editing family. YbaK/EbsC subfamily.</text>
</comment>
<evidence type="ECO:0000256" key="3">
    <source>
        <dbReference type="ARBA" id="ARBA00023239"/>
    </source>
</evidence>
<dbReference type="Proteomes" id="UP000239263">
    <property type="component" value="Unassembled WGS sequence"/>
</dbReference>
<dbReference type="InterPro" id="IPR004369">
    <property type="entry name" value="Prolyl-tRNA_editing_YbaK/EbsC"/>
</dbReference>
<dbReference type="InterPro" id="IPR007214">
    <property type="entry name" value="YbaK/aa-tRNA-synth-assoc-dom"/>
</dbReference>
<dbReference type="PANTHER" id="PTHR30411">
    <property type="entry name" value="CYTOPLASMIC PROTEIN"/>
    <property type="match status" value="1"/>
</dbReference>
<evidence type="ECO:0000256" key="4">
    <source>
        <dbReference type="PIRNR" id="PIRNR006181"/>
    </source>
</evidence>
<dbReference type="NCBIfam" id="TIGR00011">
    <property type="entry name" value="YbaK_EbsC"/>
    <property type="match status" value="1"/>
</dbReference>
<evidence type="ECO:0000256" key="2">
    <source>
        <dbReference type="ARBA" id="ARBA00022917"/>
    </source>
</evidence>
<evidence type="ECO:0000256" key="1">
    <source>
        <dbReference type="ARBA" id="ARBA00009798"/>
    </source>
</evidence>
<dbReference type="CDD" id="cd00002">
    <property type="entry name" value="YbaK_deacylase"/>
    <property type="match status" value="1"/>
</dbReference>
<feature type="domain" description="YbaK/aminoacyl-tRNA synthetase-associated" evidence="5">
    <location>
        <begin position="32"/>
        <end position="144"/>
    </location>
</feature>
<dbReference type="SUPFAM" id="SSF55826">
    <property type="entry name" value="YbaK/ProRS associated domain"/>
    <property type="match status" value="1"/>
</dbReference>
<gene>
    <name evidence="6" type="ORF">BTO22_08810</name>
</gene>
<evidence type="ECO:0000313" key="7">
    <source>
        <dbReference type="Proteomes" id="UP000239263"/>
    </source>
</evidence>
<dbReference type="Pfam" id="PF04073">
    <property type="entry name" value="tRNA_edit"/>
    <property type="match status" value="1"/>
</dbReference>
<dbReference type="OrthoDB" id="9809296at2"/>
<protein>
    <recommendedName>
        <fullName evidence="4">Cys-tRNA(Pro)/Cys-tRNA(Cys) deacylase</fullName>
        <ecNumber evidence="4">4.2.-.-</ecNumber>
    </recommendedName>
</protein>
<keyword evidence="3 4" id="KW-0456">Lyase</keyword>
<dbReference type="InterPro" id="IPR036754">
    <property type="entry name" value="YbaK/aa-tRNA-synt-asso_dom_sf"/>
</dbReference>
<dbReference type="EC" id="4.2.-.-" evidence="4"/>
<reference evidence="6 7" key="1">
    <citation type="submission" date="2016-12" db="EMBL/GenBank/DDBJ databases">
        <title>Diversity of luminous bacteria.</title>
        <authorList>
            <person name="Yoshizawa S."/>
            <person name="Kogure K."/>
        </authorList>
    </citation>
    <scope>NUCLEOTIDE SEQUENCE [LARGE SCALE GENOMIC DNA]</scope>
    <source>
        <strain evidence="6 7">ATCC 33715</strain>
    </source>
</reference>
<dbReference type="Gene3D" id="3.90.960.10">
    <property type="entry name" value="YbaK/aminoacyl-tRNA synthetase-associated domain"/>
    <property type="match status" value="1"/>
</dbReference>
<keyword evidence="2 4" id="KW-0648">Protein biosynthesis</keyword>
<accession>A0A2S7XEU8</accession>
<dbReference type="AlphaFoldDB" id="A0A2S7XEU8"/>
<sequence length="156" mass="17015">MTPATKLLKKAKIEHQVLEYHHDPKAQAYGLEAAEKLNLPHEEVFKTLVVQVDEKELVVGIIPVADHLSMKLIAKAAGGKKAKMADPTLVQKTTGYVMGGVSPIGQKKRLKTVIDISAELHKTIYVSGGKRGLDIGLAPKDLQQVLNAQFMDIKAE</sequence>
<dbReference type="GO" id="GO:0006412">
    <property type="term" value="P:translation"/>
    <property type="evidence" value="ECO:0007669"/>
    <property type="project" value="UniProtKB-KW"/>
</dbReference>
<name>A0A2S7XEU8_9GAMM</name>
<dbReference type="GO" id="GO:0016829">
    <property type="term" value="F:lyase activity"/>
    <property type="evidence" value="ECO:0007669"/>
    <property type="project" value="UniProtKB-KW"/>
</dbReference>
<proteinExistence type="inferred from homology"/>
<dbReference type="PANTHER" id="PTHR30411:SF0">
    <property type="entry name" value="CYS-TRNA(PRO)_CYS-TRNA(CYS) DEACYLASE YBAK"/>
    <property type="match status" value="1"/>
</dbReference>
<comment type="caution">
    <text evidence="6">The sequence shown here is derived from an EMBL/GenBank/DDBJ whole genome shotgun (WGS) entry which is preliminary data.</text>
</comment>
<dbReference type="PIRSF" id="PIRSF006181">
    <property type="entry name" value="EbsC_YbaK"/>
    <property type="match status" value="1"/>
</dbReference>
<evidence type="ECO:0000313" key="6">
    <source>
        <dbReference type="EMBL" id="PQJ89675.1"/>
    </source>
</evidence>
<dbReference type="EMBL" id="MSCO01000001">
    <property type="protein sequence ID" value="PQJ89675.1"/>
    <property type="molecule type" value="Genomic_DNA"/>
</dbReference>